<feature type="transmembrane region" description="Helical" evidence="8">
    <location>
        <begin position="135"/>
        <end position="159"/>
    </location>
</feature>
<keyword evidence="4" id="KW-1003">Cell membrane</keyword>
<dbReference type="GO" id="GO:1990961">
    <property type="term" value="P:xenobiotic detoxification by transmembrane export across the plasma membrane"/>
    <property type="evidence" value="ECO:0007669"/>
    <property type="project" value="InterPro"/>
</dbReference>
<feature type="transmembrane region" description="Helical" evidence="8">
    <location>
        <begin position="12"/>
        <end position="34"/>
    </location>
</feature>
<feature type="transmembrane region" description="Helical" evidence="8">
    <location>
        <begin position="102"/>
        <end position="123"/>
    </location>
</feature>
<dbReference type="KEGG" id="ftc:DA46_888"/>
<organism evidence="10">
    <name type="scientific">Francisella tularensis subsp. holarctica</name>
    <dbReference type="NCBI Taxonomy" id="119857"/>
    <lineage>
        <taxon>Bacteria</taxon>
        <taxon>Pseudomonadati</taxon>
        <taxon>Pseudomonadota</taxon>
        <taxon>Gammaproteobacteria</taxon>
        <taxon>Thiotrichales</taxon>
        <taxon>Francisellaceae</taxon>
        <taxon>Francisella</taxon>
    </lineage>
</organism>
<dbReference type="InterPro" id="IPR036259">
    <property type="entry name" value="MFS_trans_sf"/>
</dbReference>
<evidence type="ECO:0000259" key="9">
    <source>
        <dbReference type="PROSITE" id="PS50850"/>
    </source>
</evidence>
<evidence type="ECO:0000256" key="5">
    <source>
        <dbReference type="ARBA" id="ARBA00022692"/>
    </source>
</evidence>
<dbReference type="CDD" id="cd17320">
    <property type="entry name" value="MFS_MdfA_MDR_like"/>
    <property type="match status" value="1"/>
</dbReference>
<dbReference type="PANTHER" id="PTHR43124:SF3">
    <property type="entry name" value="CHLORAMPHENICOL EFFLUX PUMP RV0191"/>
    <property type="match status" value="1"/>
</dbReference>
<dbReference type="AlphaFoldDB" id="A0A0B6CS27"/>
<comment type="caution">
    <text evidence="10">The sequence shown here is derived from an EMBL/GenBank/DDBJ whole genome shotgun (WGS) entry which is preliminary data.</text>
</comment>
<accession>A0A0B6CS27</accession>
<keyword evidence="6 8" id="KW-1133">Transmembrane helix</keyword>
<evidence type="ECO:0000256" key="2">
    <source>
        <dbReference type="ARBA" id="ARBA00006236"/>
    </source>
</evidence>
<dbReference type="eggNOG" id="COG2814">
    <property type="taxonomic scope" value="Bacteria"/>
</dbReference>
<keyword evidence="5 8" id="KW-0812">Transmembrane</keyword>
<dbReference type="InterPro" id="IPR011701">
    <property type="entry name" value="MFS"/>
</dbReference>
<dbReference type="OMA" id="PEIMIWR"/>
<feature type="transmembrane region" description="Helical" evidence="8">
    <location>
        <begin position="77"/>
        <end position="96"/>
    </location>
</feature>
<keyword evidence="8" id="KW-0997">Cell inner membrane</keyword>
<keyword evidence="3 8" id="KW-0813">Transport</keyword>
<evidence type="ECO:0000256" key="1">
    <source>
        <dbReference type="ARBA" id="ARBA00004651"/>
    </source>
</evidence>
<evidence type="ECO:0000256" key="8">
    <source>
        <dbReference type="RuleBase" id="RU365088"/>
    </source>
</evidence>
<feature type="transmembrane region" description="Helical" evidence="8">
    <location>
        <begin position="281"/>
        <end position="302"/>
    </location>
</feature>
<reference evidence="10" key="2">
    <citation type="submission" date="2020-02" db="EMBL/GenBank/DDBJ databases">
        <title>Using affinity propagation clustering for identifying bacterial clades and subclades with whole-genome sequences of Francisella tularensis.</title>
        <authorList>
            <person name="Homeier-Bachmann T."/>
            <person name="Abdel-Glil M.Y."/>
            <person name="Hackbart A."/>
            <person name="Hotzel H."/>
            <person name="Tomaso H."/>
        </authorList>
    </citation>
    <scope>NUCLEOTIDE SEQUENCE</scope>
    <source>
        <strain evidence="11">15T0085</strain>
        <strain evidence="10">17T1429</strain>
    </source>
</reference>
<evidence type="ECO:0000256" key="7">
    <source>
        <dbReference type="ARBA" id="ARBA00023136"/>
    </source>
</evidence>
<feature type="transmembrane region" description="Helical" evidence="8">
    <location>
        <begin position="165"/>
        <end position="185"/>
    </location>
</feature>
<dbReference type="InterPro" id="IPR050189">
    <property type="entry name" value="MFS_Efflux_Transporters"/>
</dbReference>
<name>A0A0B6CS27_FRATU</name>
<dbReference type="SUPFAM" id="SSF103473">
    <property type="entry name" value="MFS general substrate transporter"/>
    <property type="match status" value="1"/>
</dbReference>
<feature type="transmembrane region" description="Helical" evidence="8">
    <location>
        <begin position="340"/>
        <end position="361"/>
    </location>
</feature>
<dbReference type="InterPro" id="IPR020846">
    <property type="entry name" value="MFS_dom"/>
</dbReference>
<evidence type="ECO:0000313" key="11">
    <source>
        <dbReference type="EMBL" id="NDS68165.1"/>
    </source>
</evidence>
<dbReference type="GO" id="GO:0005886">
    <property type="term" value="C:plasma membrane"/>
    <property type="evidence" value="ECO:0007669"/>
    <property type="project" value="UniProtKB-SubCell"/>
</dbReference>
<feature type="domain" description="Major facilitator superfamily (MFS) profile" evidence="9">
    <location>
        <begin position="11"/>
        <end position="396"/>
    </location>
</feature>
<gene>
    <name evidence="11" type="ORF">FWI86_03555</name>
    <name evidence="10" type="ORF">FWJ04_02115</name>
</gene>
<dbReference type="KEGG" id="ftv:CH67_106"/>
<dbReference type="Pfam" id="PF07690">
    <property type="entry name" value="MFS_1"/>
    <property type="match status" value="1"/>
</dbReference>
<evidence type="ECO:0000313" key="10">
    <source>
        <dbReference type="EMBL" id="NDR88514.1"/>
    </source>
</evidence>
<dbReference type="GO" id="GO:0042910">
    <property type="term" value="F:xenobiotic transmembrane transporter activity"/>
    <property type="evidence" value="ECO:0007669"/>
    <property type="project" value="InterPro"/>
</dbReference>
<dbReference type="InterPro" id="IPR004812">
    <property type="entry name" value="Efflux_drug-R_Bcr/CmlA"/>
</dbReference>
<feature type="transmembrane region" description="Helical" evidence="8">
    <location>
        <begin position="250"/>
        <end position="274"/>
    </location>
</feature>
<dbReference type="NCBIfam" id="NF041041">
    <property type="entry name" value="FslD"/>
    <property type="match status" value="1"/>
</dbReference>
<dbReference type="EMBL" id="JAAGJP010000017">
    <property type="protein sequence ID" value="NDS68165.1"/>
    <property type="molecule type" value="Genomic_DNA"/>
</dbReference>
<reference evidence="10" key="1">
    <citation type="submission" date="2019-08" db="EMBL/GenBank/DDBJ databases">
        <authorList>
            <person name="Busch A."/>
        </authorList>
    </citation>
    <scope>NUCLEOTIDE SEQUENCE</scope>
    <source>
        <strain evidence="11">15T0085</strain>
        <strain evidence="10">17T1429</strain>
    </source>
</reference>
<dbReference type="InterPro" id="IPR001958">
    <property type="entry name" value="Tet-R_TetA/multi-R_MdtG-like"/>
</dbReference>
<proteinExistence type="inferred from homology"/>
<dbReference type="PANTHER" id="PTHR43124">
    <property type="entry name" value="PURINE EFFLUX PUMP PBUE"/>
    <property type="match status" value="1"/>
</dbReference>
<evidence type="ECO:0000256" key="4">
    <source>
        <dbReference type="ARBA" id="ARBA00022475"/>
    </source>
</evidence>
<sequence>MQIDNKNLKYIPLLVLLTWFLGNMGVYFLLPLLPLLSNNLDASVKLTQYVMAFFLAGKALGMIVYGPLSEIYGRRKFMLFGLILYMSSSLLCMLTTDIYWLIFWRFVQGLGVSGTILMGRVIINDSYPNDKAANIFGYLFALAAVIIACLPTLGGIIAIFKNWQLAFATMMIYSSLIFVIMLKFLPETQSEQFQKSFSLIGIIKDYSNILRNRVFLGYLMCTSLMVAGESAFNTNAAFLMIKTYGVSPKIFGMMMSSLLIAHLLGAAICGRYVVKRGISKLTGVGVLILVLAAMFLSVTSILKFDGPYLTITAMFIYFLGTGFIMTTAAVGVVSPFPKMIGTAMAFALSLEFLLSALSSFITSHLSISSLFPITVLITLLSLGSFAMWFFCIKRDK</sequence>
<evidence type="ECO:0000256" key="3">
    <source>
        <dbReference type="ARBA" id="ARBA00022448"/>
    </source>
</evidence>
<protein>
    <recommendedName>
        <fullName evidence="8">Bcr/CflA family efflux transporter</fullName>
    </recommendedName>
</protein>
<dbReference type="RefSeq" id="WP_003017404.1">
    <property type="nucleotide sequence ID" value="NZ_CP009693.1"/>
</dbReference>
<comment type="similarity">
    <text evidence="2 8">Belongs to the major facilitator superfamily. Bcr/CmlA family.</text>
</comment>
<evidence type="ECO:0000256" key="6">
    <source>
        <dbReference type="ARBA" id="ARBA00022989"/>
    </source>
</evidence>
<feature type="transmembrane region" description="Helical" evidence="8">
    <location>
        <begin position="46"/>
        <end position="65"/>
    </location>
</feature>
<keyword evidence="7 8" id="KW-0472">Membrane</keyword>
<feature type="transmembrane region" description="Helical" evidence="8">
    <location>
        <begin position="367"/>
        <end position="391"/>
    </location>
</feature>
<dbReference type="PRINTS" id="PR01035">
    <property type="entry name" value="TCRTETA"/>
</dbReference>
<dbReference type="PROSITE" id="PS50850">
    <property type="entry name" value="MFS"/>
    <property type="match status" value="1"/>
</dbReference>
<dbReference type="HOGENOM" id="CLU_001265_47_1_6"/>
<comment type="subcellular location">
    <subcellularLocation>
        <location evidence="8">Cell inner membrane</location>
        <topology evidence="8">Multi-pass membrane protein</topology>
    </subcellularLocation>
    <subcellularLocation>
        <location evidence="1">Cell membrane</location>
        <topology evidence="1">Multi-pass membrane protein</topology>
    </subcellularLocation>
</comment>
<feature type="transmembrane region" description="Helical" evidence="8">
    <location>
        <begin position="308"/>
        <end position="333"/>
    </location>
</feature>
<feature type="transmembrane region" description="Helical" evidence="8">
    <location>
        <begin position="214"/>
        <end position="238"/>
    </location>
</feature>
<dbReference type="EMBL" id="JAAGKH010000010">
    <property type="protein sequence ID" value="NDR88514.1"/>
    <property type="molecule type" value="Genomic_DNA"/>
</dbReference>
<dbReference type="NCBIfam" id="TIGR00710">
    <property type="entry name" value="efflux_Bcr_CflA"/>
    <property type="match status" value="1"/>
</dbReference>
<dbReference type="Gene3D" id="1.20.1720.10">
    <property type="entry name" value="Multidrug resistance protein D"/>
    <property type="match status" value="1"/>
</dbReference>